<proteinExistence type="predicted"/>
<organism evidence="1">
    <name type="scientific">marine sediment metagenome</name>
    <dbReference type="NCBI Taxonomy" id="412755"/>
    <lineage>
        <taxon>unclassified sequences</taxon>
        <taxon>metagenomes</taxon>
        <taxon>ecological metagenomes</taxon>
    </lineage>
</organism>
<evidence type="ECO:0000313" key="1">
    <source>
        <dbReference type="EMBL" id="GAH27514.1"/>
    </source>
</evidence>
<protein>
    <submittedName>
        <fullName evidence="1">Uncharacterized protein</fullName>
    </submittedName>
</protein>
<dbReference type="Gene3D" id="1.10.10.10">
    <property type="entry name" value="Winged helix-like DNA-binding domain superfamily/Winged helix DNA-binding domain"/>
    <property type="match status" value="1"/>
</dbReference>
<comment type="caution">
    <text evidence="1">The sequence shown here is derived from an EMBL/GenBank/DDBJ whole genome shotgun (WGS) entry which is preliminary data.</text>
</comment>
<dbReference type="InterPro" id="IPR036388">
    <property type="entry name" value="WH-like_DNA-bd_sf"/>
</dbReference>
<dbReference type="SUPFAM" id="SSF46785">
    <property type="entry name" value="Winged helix' DNA-binding domain"/>
    <property type="match status" value="1"/>
</dbReference>
<reference evidence="1" key="1">
    <citation type="journal article" date="2014" name="Front. Microbiol.">
        <title>High frequency of phylogenetically diverse reductive dehalogenase-homologous genes in deep subseafloor sedimentary metagenomes.</title>
        <authorList>
            <person name="Kawai M."/>
            <person name="Futagami T."/>
            <person name="Toyoda A."/>
            <person name="Takaki Y."/>
            <person name="Nishi S."/>
            <person name="Hori S."/>
            <person name="Arai W."/>
            <person name="Tsubouchi T."/>
            <person name="Morono Y."/>
            <person name="Uchiyama I."/>
            <person name="Ito T."/>
            <person name="Fujiyama A."/>
            <person name="Inagaki F."/>
            <person name="Takami H."/>
        </authorList>
    </citation>
    <scope>NUCLEOTIDE SEQUENCE</scope>
    <source>
        <strain evidence="1">Expedition CK06-06</strain>
    </source>
</reference>
<name>X1FDQ7_9ZZZZ</name>
<dbReference type="EMBL" id="BARU01000125">
    <property type="protein sequence ID" value="GAH27514.1"/>
    <property type="molecule type" value="Genomic_DNA"/>
</dbReference>
<dbReference type="AlphaFoldDB" id="X1FDQ7"/>
<accession>X1FDQ7</accession>
<sequence length="67" mass="7702">MLNESENISALAQSILQYLKQYGPTKTLVISADLTRKPRAVQRSLWELQDQGRVRFSKYPSLAFELC</sequence>
<dbReference type="InterPro" id="IPR036390">
    <property type="entry name" value="WH_DNA-bd_sf"/>
</dbReference>
<gene>
    <name evidence="1" type="ORF">S03H2_00581</name>
</gene>